<accession>A0A381QLV5</accession>
<reference evidence="1" key="1">
    <citation type="submission" date="2018-05" db="EMBL/GenBank/DDBJ databases">
        <authorList>
            <person name="Lanie J.A."/>
            <person name="Ng W.-L."/>
            <person name="Kazmierczak K.M."/>
            <person name="Andrzejewski T.M."/>
            <person name="Davidsen T.M."/>
            <person name="Wayne K.J."/>
            <person name="Tettelin H."/>
            <person name="Glass J.I."/>
            <person name="Rusch D."/>
            <person name="Podicherti R."/>
            <person name="Tsui H.-C.T."/>
            <person name="Winkler M.E."/>
        </authorList>
    </citation>
    <scope>NUCLEOTIDE SEQUENCE</scope>
</reference>
<evidence type="ECO:0008006" key="2">
    <source>
        <dbReference type="Google" id="ProtNLM"/>
    </source>
</evidence>
<dbReference type="EMBL" id="UINC01001404">
    <property type="protein sequence ID" value="SUZ79848.1"/>
    <property type="molecule type" value="Genomic_DNA"/>
</dbReference>
<dbReference type="AlphaFoldDB" id="A0A381QLV5"/>
<protein>
    <recommendedName>
        <fullName evidence="2">DUF1552 domain-containing protein</fullName>
    </recommendedName>
</protein>
<name>A0A381QLV5_9ZZZZ</name>
<organism evidence="1">
    <name type="scientific">marine metagenome</name>
    <dbReference type="NCBI Taxonomy" id="408172"/>
    <lineage>
        <taxon>unclassified sequences</taxon>
        <taxon>metagenomes</taxon>
        <taxon>ecological metagenomes</taxon>
    </lineage>
</organism>
<evidence type="ECO:0000313" key="1">
    <source>
        <dbReference type="EMBL" id="SUZ79848.1"/>
    </source>
</evidence>
<sequence>MLKGLGASLALPLLDGMVPAFTALRDTAADPVRRLGIVYVPNGMMMDHWTPATEGIGFNFPTILQPLERFRDQVEVLSGMHGVDAEGPHARASTRFLTGVASQRDDGSNLKAGISMDQIAGRVLGQETQLATLELAIDGRDFAGSCDEGFSCAYTNTISWANDTTPLPMENNPRAVFERLFGDSGSTDPAVRKARLEKDASLLDSVTDRARYLSRQLGSTDQAKLDQYLEAVRDIERRIQMAEAQSERELPVVDQPAGIPDTFGEHTKMMFDLLALAYETDLTRVATFMMGREITGRTYAEIGVPDAHHPISHHQRDPVKLEKLMKINLYHAELFAEFIARLNSTPDGDGTLLDHSMIVYGAGMADSNSHYSGDLPILLAGGAAGTGGRHMQHEPDTPLANLHLSLLDKMGVPIESLGDSTGRLPLETLSGV</sequence>
<dbReference type="Pfam" id="PF07586">
    <property type="entry name" value="HXXSHH"/>
    <property type="match status" value="1"/>
</dbReference>
<proteinExistence type="predicted"/>
<gene>
    <name evidence="1" type="ORF">METZ01_LOCUS32702</name>
</gene>
<dbReference type="InterPro" id="IPR011447">
    <property type="entry name" value="DUF1552"/>
</dbReference>